<organism evidence="2">
    <name type="scientific">hydrothermal vent metagenome</name>
    <dbReference type="NCBI Taxonomy" id="652676"/>
    <lineage>
        <taxon>unclassified sequences</taxon>
        <taxon>metagenomes</taxon>
        <taxon>ecological metagenomes</taxon>
    </lineage>
</organism>
<reference evidence="2" key="1">
    <citation type="submission" date="2018-06" db="EMBL/GenBank/DDBJ databases">
        <authorList>
            <person name="Zhirakovskaya E."/>
        </authorList>
    </citation>
    <scope>NUCLEOTIDE SEQUENCE</scope>
</reference>
<evidence type="ECO:0000259" key="1">
    <source>
        <dbReference type="Pfam" id="PF14238"/>
    </source>
</evidence>
<accession>A0A3B1AU78</accession>
<dbReference type="InterPro" id="IPR025641">
    <property type="entry name" value="DUF4340"/>
</dbReference>
<feature type="domain" description="DUF4340" evidence="1">
    <location>
        <begin position="73"/>
        <end position="266"/>
    </location>
</feature>
<dbReference type="AlphaFoldDB" id="A0A3B1AU78"/>
<gene>
    <name evidence="2" type="ORF">MNBD_GAMMA22-1291</name>
</gene>
<proteinExistence type="predicted"/>
<dbReference type="EMBL" id="UOFS01000026">
    <property type="protein sequence ID" value="VAW96316.1"/>
    <property type="molecule type" value="Genomic_DNA"/>
</dbReference>
<dbReference type="Pfam" id="PF14238">
    <property type="entry name" value="DUF4340"/>
    <property type="match status" value="1"/>
</dbReference>
<name>A0A3B1AU78_9ZZZZ</name>
<evidence type="ECO:0000313" key="2">
    <source>
        <dbReference type="EMBL" id="VAW96316.1"/>
    </source>
</evidence>
<protein>
    <recommendedName>
        <fullName evidence="1">DUF4340 domain-containing protein</fullName>
    </recommendedName>
</protein>
<sequence>MKKNSVVILIAIIAVLTSVSLYISSNSSSNRSEDVAIGQKMLPTLFGKLNDINSFEISNSSGTMLITKSDAGWVIPSKDNYPANVTQIRKNLMELANLEKVEAKTKKEKNYSKLGVQTNIAANSKITLKTATGILATIIIGNKKSGHTASAGGLKSLYYARLQDDAQAWLTSGSITIPLLKNYMSTELSNIAASRIKSVEIKPAKGSRITIHKKTKTDTNYSLKQLKKNKELANPNDLNQIASVLANFKFDDVTLKKASDKTKKPLSVKYSLFNGLEITLTITQANSKFYLQMAAEAATATSPVSLKKADVENQAIVPDAKQEAAEINKKHAQWLYKIPNNKGEILLKSLNDLVKTKAK</sequence>